<keyword evidence="1" id="KW-0479">Metal-binding</keyword>
<evidence type="ECO:0000256" key="3">
    <source>
        <dbReference type="ARBA" id="ARBA00022833"/>
    </source>
</evidence>
<dbReference type="SUPFAM" id="SSF57850">
    <property type="entry name" value="RING/U-box"/>
    <property type="match status" value="1"/>
</dbReference>
<dbReference type="Gene3D" id="3.30.40.10">
    <property type="entry name" value="Zinc/RING finger domain, C3HC4 (zinc finger)"/>
    <property type="match status" value="1"/>
</dbReference>
<organism evidence="6 7">
    <name type="scientific">Angiostrongylus cantonensis</name>
    <name type="common">Rat lungworm</name>
    <dbReference type="NCBI Taxonomy" id="6313"/>
    <lineage>
        <taxon>Eukaryota</taxon>
        <taxon>Metazoa</taxon>
        <taxon>Ecdysozoa</taxon>
        <taxon>Nematoda</taxon>
        <taxon>Chromadorea</taxon>
        <taxon>Rhabditida</taxon>
        <taxon>Rhabditina</taxon>
        <taxon>Rhabditomorpha</taxon>
        <taxon>Strongyloidea</taxon>
        <taxon>Metastrongylidae</taxon>
        <taxon>Angiostrongylus</taxon>
    </lineage>
</organism>
<keyword evidence="2 4" id="KW-0863">Zinc-finger</keyword>
<keyword evidence="6" id="KW-1185">Reference proteome</keyword>
<dbReference type="GO" id="GO:0008270">
    <property type="term" value="F:zinc ion binding"/>
    <property type="evidence" value="ECO:0007669"/>
    <property type="project" value="UniProtKB-KW"/>
</dbReference>
<accession>A0A0K0D572</accession>
<dbReference type="InterPro" id="IPR018957">
    <property type="entry name" value="Znf_C3HC4_RING-type"/>
</dbReference>
<evidence type="ECO:0000313" key="6">
    <source>
        <dbReference type="Proteomes" id="UP000035642"/>
    </source>
</evidence>
<evidence type="ECO:0000256" key="4">
    <source>
        <dbReference type="PROSITE-ProRule" id="PRU00175"/>
    </source>
</evidence>
<reference evidence="6" key="1">
    <citation type="submission" date="2012-09" db="EMBL/GenBank/DDBJ databases">
        <authorList>
            <person name="Martin A.A."/>
        </authorList>
    </citation>
    <scope>NUCLEOTIDE SEQUENCE</scope>
</reference>
<reference evidence="7" key="2">
    <citation type="submission" date="2017-02" db="UniProtKB">
        <authorList>
            <consortium name="WormBaseParasite"/>
        </authorList>
    </citation>
    <scope>IDENTIFICATION</scope>
</reference>
<keyword evidence="3" id="KW-0862">Zinc</keyword>
<protein>
    <submittedName>
        <fullName evidence="7">RING-type domain-containing protein</fullName>
    </submittedName>
</protein>
<evidence type="ECO:0000259" key="5">
    <source>
        <dbReference type="PROSITE" id="PS50089"/>
    </source>
</evidence>
<name>A0A0K0D572_ANGCA</name>
<evidence type="ECO:0000313" key="7">
    <source>
        <dbReference type="WBParaSite" id="ACAC_0000521701-mRNA-1"/>
    </source>
</evidence>
<sequence>MAFRCKGVHSCVEDDVQHGARLLKRAKYLANLRIDVQLMVDGEGTAELSRSSLFPTKTGIGYCKEVVDASSSEGDAETTSNACTICLVPETDPMLLDKCSHSFCFTCTSQRLKRAGKCPLCMTPVGSFSHNLDLPPGCRLLICVQQLKWLDYLKVEGLCILFTNRNVLNHACQLYKGGAPSLELIILHNSPLLVRVLSMKFAYLICSTEASTYSYAFFGVQRFIFLNFSA</sequence>
<dbReference type="PROSITE" id="PS50089">
    <property type="entry name" value="ZF_RING_2"/>
    <property type="match status" value="1"/>
</dbReference>
<dbReference type="InterPro" id="IPR013083">
    <property type="entry name" value="Znf_RING/FYVE/PHD"/>
</dbReference>
<proteinExistence type="predicted"/>
<dbReference type="Pfam" id="PF00097">
    <property type="entry name" value="zf-C3HC4"/>
    <property type="match status" value="1"/>
</dbReference>
<dbReference type="InterPro" id="IPR001841">
    <property type="entry name" value="Znf_RING"/>
</dbReference>
<dbReference type="STRING" id="6313.A0A0K0D572"/>
<evidence type="ECO:0000256" key="1">
    <source>
        <dbReference type="ARBA" id="ARBA00022723"/>
    </source>
</evidence>
<dbReference type="WBParaSite" id="ACAC_0000521701-mRNA-1">
    <property type="protein sequence ID" value="ACAC_0000521701-mRNA-1"/>
    <property type="gene ID" value="ACAC_0000521701"/>
</dbReference>
<feature type="domain" description="RING-type" evidence="5">
    <location>
        <begin position="83"/>
        <end position="121"/>
    </location>
</feature>
<dbReference type="SMART" id="SM00184">
    <property type="entry name" value="RING"/>
    <property type="match status" value="1"/>
</dbReference>
<evidence type="ECO:0000256" key="2">
    <source>
        <dbReference type="ARBA" id="ARBA00022771"/>
    </source>
</evidence>
<dbReference type="AlphaFoldDB" id="A0A0K0D572"/>
<dbReference type="Proteomes" id="UP000035642">
    <property type="component" value="Unassembled WGS sequence"/>
</dbReference>